<evidence type="ECO:0000313" key="2">
    <source>
        <dbReference type="Proteomes" id="UP000002274"/>
    </source>
</evidence>
<sequence length="124" mass="13858">MLLLLTLLIPCGFLEAEIASAGPVPVEWKEVPATEAGQQWWDIGSLHYDKDGNLSVLSRFTPALREGEKQQNGSLYLMHVDCDQKLFRDTSVNGLHRFRAEWKPSDGDELIDAVIDEVCTAEVT</sequence>
<accession>A2CAG2</accession>
<dbReference type="KEGG" id="pmf:P9303_17301"/>
<dbReference type="RefSeq" id="WP_011826360.1">
    <property type="nucleotide sequence ID" value="NC_008820.1"/>
</dbReference>
<dbReference type="AlphaFoldDB" id="A2CAG2"/>
<gene>
    <name evidence="1" type="ordered locus">P9303_17301</name>
</gene>
<name>A2CAG2_PROM3</name>
<dbReference type="Proteomes" id="UP000002274">
    <property type="component" value="Chromosome"/>
</dbReference>
<dbReference type="STRING" id="59922.P9303_17301"/>
<reference evidence="1 2" key="1">
    <citation type="journal article" date="2007" name="PLoS Genet.">
        <title>Patterns and implications of gene gain and loss in the evolution of Prochlorococcus.</title>
        <authorList>
            <person name="Kettler G.C."/>
            <person name="Martiny A.C."/>
            <person name="Huang K."/>
            <person name="Zucker J."/>
            <person name="Coleman M.L."/>
            <person name="Rodrigue S."/>
            <person name="Chen F."/>
            <person name="Lapidus A."/>
            <person name="Ferriera S."/>
            <person name="Johnson J."/>
            <person name="Steglich C."/>
            <person name="Church G.M."/>
            <person name="Richardson P."/>
            <person name="Chisholm S.W."/>
        </authorList>
    </citation>
    <scope>NUCLEOTIDE SEQUENCE [LARGE SCALE GENOMIC DNA]</scope>
    <source>
        <strain evidence="1 2">MIT 9303</strain>
    </source>
</reference>
<dbReference type="HOGENOM" id="CLU_153211_0_0_3"/>
<dbReference type="EMBL" id="CP000554">
    <property type="protein sequence ID" value="ABM78472.1"/>
    <property type="molecule type" value="Genomic_DNA"/>
</dbReference>
<organism evidence="1 2">
    <name type="scientific">Prochlorococcus marinus (strain MIT 9303)</name>
    <dbReference type="NCBI Taxonomy" id="59922"/>
    <lineage>
        <taxon>Bacteria</taxon>
        <taxon>Bacillati</taxon>
        <taxon>Cyanobacteriota</taxon>
        <taxon>Cyanophyceae</taxon>
        <taxon>Synechococcales</taxon>
        <taxon>Prochlorococcaceae</taxon>
        <taxon>Prochlorococcus</taxon>
    </lineage>
</organism>
<proteinExistence type="predicted"/>
<evidence type="ECO:0000313" key="1">
    <source>
        <dbReference type="EMBL" id="ABM78472.1"/>
    </source>
</evidence>
<protein>
    <submittedName>
        <fullName evidence="1">Uncharacterized protein</fullName>
    </submittedName>
</protein>